<keyword evidence="1" id="KW-0472">Membrane</keyword>
<sequence>MNQKPIRFIITLFACLAVLYPLWVRFGSLGWTLGPSILQSIFPALGLIAFAVLWLHVISGAFEPYLRTLFDFDRFVHRTSIIILICLILHPLLLLIDFDFNFSAVFAYGEKYILLAVIGWLLLITYDIGKALKRYNFFVRHWNAILLISTTGFILTFLHSLALGSDLQAGPLRAVWIFYGATAIPATVYNYGIKRFRQVR</sequence>
<evidence type="ECO:0000313" key="2">
    <source>
        <dbReference type="EMBL" id="KKT81525.1"/>
    </source>
</evidence>
<protein>
    <recommendedName>
        <fullName evidence="4">Ferric oxidoreductase domain-containing protein</fullName>
    </recommendedName>
</protein>
<name>A0A0G1KD69_9BACT</name>
<comment type="caution">
    <text evidence="2">The sequence shown here is derived from an EMBL/GenBank/DDBJ whole genome shotgun (WGS) entry which is preliminary data.</text>
</comment>
<keyword evidence="1" id="KW-0812">Transmembrane</keyword>
<evidence type="ECO:0008006" key="4">
    <source>
        <dbReference type="Google" id="ProtNLM"/>
    </source>
</evidence>
<feature type="transmembrane region" description="Helical" evidence="1">
    <location>
        <begin position="79"/>
        <end position="100"/>
    </location>
</feature>
<dbReference type="Proteomes" id="UP000034032">
    <property type="component" value="Unassembled WGS sequence"/>
</dbReference>
<organism evidence="2 3">
    <name type="scientific">Candidatus Yanofskybacteria bacterium GW2011_GWA2_44_9</name>
    <dbReference type="NCBI Taxonomy" id="1619025"/>
    <lineage>
        <taxon>Bacteria</taxon>
        <taxon>Candidatus Yanofskyibacteriota</taxon>
    </lineage>
</organism>
<evidence type="ECO:0000313" key="3">
    <source>
        <dbReference type="Proteomes" id="UP000034032"/>
    </source>
</evidence>
<dbReference type="AlphaFoldDB" id="A0A0G1KD69"/>
<reference evidence="2 3" key="1">
    <citation type="journal article" date="2015" name="Nature">
        <title>rRNA introns, odd ribosomes, and small enigmatic genomes across a large radiation of phyla.</title>
        <authorList>
            <person name="Brown C.T."/>
            <person name="Hug L.A."/>
            <person name="Thomas B.C."/>
            <person name="Sharon I."/>
            <person name="Castelle C.J."/>
            <person name="Singh A."/>
            <person name="Wilkins M.J."/>
            <person name="Williams K.H."/>
            <person name="Banfield J.F."/>
        </authorList>
    </citation>
    <scope>NUCLEOTIDE SEQUENCE [LARGE SCALE GENOMIC DNA]</scope>
</reference>
<feature type="transmembrane region" description="Helical" evidence="1">
    <location>
        <begin position="7"/>
        <end position="24"/>
    </location>
</feature>
<feature type="transmembrane region" description="Helical" evidence="1">
    <location>
        <begin position="141"/>
        <end position="162"/>
    </location>
</feature>
<feature type="transmembrane region" description="Helical" evidence="1">
    <location>
        <begin position="36"/>
        <end position="58"/>
    </location>
</feature>
<dbReference type="EMBL" id="LCJR01000018">
    <property type="protein sequence ID" value="KKT81525.1"/>
    <property type="molecule type" value="Genomic_DNA"/>
</dbReference>
<keyword evidence="1" id="KW-1133">Transmembrane helix</keyword>
<gene>
    <name evidence="2" type="ORF">UW79_C0018G0014</name>
</gene>
<feature type="transmembrane region" description="Helical" evidence="1">
    <location>
        <begin position="112"/>
        <end position="129"/>
    </location>
</feature>
<feature type="transmembrane region" description="Helical" evidence="1">
    <location>
        <begin position="174"/>
        <end position="193"/>
    </location>
</feature>
<accession>A0A0G1KD69</accession>
<evidence type="ECO:0000256" key="1">
    <source>
        <dbReference type="SAM" id="Phobius"/>
    </source>
</evidence>
<proteinExistence type="predicted"/>